<evidence type="ECO:0000256" key="4">
    <source>
        <dbReference type="ARBA" id="ARBA00022701"/>
    </source>
</evidence>
<feature type="region of interest" description="Disordered" evidence="11">
    <location>
        <begin position="888"/>
        <end position="927"/>
    </location>
</feature>
<dbReference type="PRINTS" id="PR00381">
    <property type="entry name" value="KINESINLIGHT"/>
</dbReference>
<keyword evidence="3" id="KW-0963">Cytoplasm</keyword>
<keyword evidence="9" id="KW-0206">Cytoskeleton</keyword>
<dbReference type="SMART" id="SM00028">
    <property type="entry name" value="TPR"/>
    <property type="match status" value="7"/>
</dbReference>
<dbReference type="Pfam" id="PF12770">
    <property type="entry name" value="CHAT"/>
    <property type="match status" value="1"/>
</dbReference>
<keyword evidence="8" id="KW-0505">Motor protein</keyword>
<dbReference type="Gene3D" id="1.25.40.10">
    <property type="entry name" value="Tetratricopeptide repeat domain"/>
    <property type="match status" value="2"/>
</dbReference>
<evidence type="ECO:0000256" key="10">
    <source>
        <dbReference type="PROSITE-ProRule" id="PRU00339"/>
    </source>
</evidence>
<evidence type="ECO:0000313" key="13">
    <source>
        <dbReference type="EMBL" id="ADO71308.1"/>
    </source>
</evidence>
<evidence type="ECO:0000256" key="6">
    <source>
        <dbReference type="ARBA" id="ARBA00022803"/>
    </source>
</evidence>
<comment type="subcellular location">
    <subcellularLocation>
        <location evidence="1">Cytoplasm</location>
        <location evidence="1">Cytoskeleton</location>
    </subcellularLocation>
</comment>
<evidence type="ECO:0000256" key="3">
    <source>
        <dbReference type="ARBA" id="ARBA00022490"/>
    </source>
</evidence>
<dbReference type="eggNOG" id="COG4995">
    <property type="taxonomic scope" value="Bacteria"/>
</dbReference>
<dbReference type="GO" id="GO:0007018">
    <property type="term" value="P:microtubule-based movement"/>
    <property type="evidence" value="ECO:0007669"/>
    <property type="project" value="TreeGrafter"/>
</dbReference>
<reference evidence="13 14" key="1">
    <citation type="journal article" date="2011" name="Mol. Biol. Evol.">
        <title>Comparative genomic analysis of fruiting body formation in Myxococcales.</title>
        <authorList>
            <person name="Huntley S."/>
            <person name="Hamann N."/>
            <person name="Wegener-Feldbrugge S."/>
            <person name="Treuner-Lange A."/>
            <person name="Kube M."/>
            <person name="Reinhardt R."/>
            <person name="Klages S."/>
            <person name="Muller R."/>
            <person name="Ronning C.M."/>
            <person name="Nierman W.C."/>
            <person name="Sogaard-Andersen L."/>
        </authorList>
    </citation>
    <scope>NUCLEOTIDE SEQUENCE [LARGE SCALE GENOMIC DNA]</scope>
    <source>
        <strain evidence="13 14">DW4/3-1</strain>
    </source>
</reference>
<dbReference type="AlphaFoldDB" id="E3FCJ9"/>
<dbReference type="Pfam" id="PF13424">
    <property type="entry name" value="TPR_12"/>
    <property type="match status" value="3"/>
</dbReference>
<dbReference type="InterPro" id="IPR002151">
    <property type="entry name" value="Kinesin_light"/>
</dbReference>
<dbReference type="PANTHER" id="PTHR45783">
    <property type="entry name" value="KINESIN LIGHT CHAIN"/>
    <property type="match status" value="1"/>
</dbReference>
<accession>E3FCJ9</accession>
<dbReference type="GO" id="GO:0005874">
    <property type="term" value="C:microtubule"/>
    <property type="evidence" value="ECO:0007669"/>
    <property type="project" value="UniProtKB-KW"/>
</dbReference>
<evidence type="ECO:0000256" key="8">
    <source>
        <dbReference type="ARBA" id="ARBA00023175"/>
    </source>
</evidence>
<dbReference type="PANTHER" id="PTHR45783:SF3">
    <property type="entry name" value="KINESIN LIGHT CHAIN"/>
    <property type="match status" value="1"/>
</dbReference>
<dbReference type="STRING" id="378806.STAUR_3518"/>
<dbReference type="OrthoDB" id="9766710at2"/>
<evidence type="ECO:0000256" key="2">
    <source>
        <dbReference type="ARBA" id="ARBA00009622"/>
    </source>
</evidence>
<dbReference type="PROSITE" id="PS50005">
    <property type="entry name" value="TPR"/>
    <property type="match status" value="1"/>
</dbReference>
<gene>
    <name evidence="13" type="ordered locus">STAUR_3518</name>
</gene>
<dbReference type="Proteomes" id="UP000001351">
    <property type="component" value="Chromosome"/>
</dbReference>
<feature type="repeat" description="TPR" evidence="10">
    <location>
        <begin position="202"/>
        <end position="235"/>
    </location>
</feature>
<keyword evidence="4" id="KW-0493">Microtubule</keyword>
<dbReference type="GO" id="GO:0005737">
    <property type="term" value="C:cytoplasm"/>
    <property type="evidence" value="ECO:0007669"/>
    <property type="project" value="TreeGrafter"/>
</dbReference>
<dbReference type="KEGG" id="sur:STAUR_3518"/>
<evidence type="ECO:0000256" key="1">
    <source>
        <dbReference type="ARBA" id="ARBA00004245"/>
    </source>
</evidence>
<protein>
    <submittedName>
        <fullName evidence="13">Tetratricopeptide repeat family protein</fullName>
    </submittedName>
</protein>
<dbReference type="RefSeq" id="WP_013375790.1">
    <property type="nucleotide sequence ID" value="NC_014623.1"/>
</dbReference>
<feature type="compositionally biased region" description="Polar residues" evidence="11">
    <location>
        <begin position="902"/>
        <end position="913"/>
    </location>
</feature>
<dbReference type="GO" id="GO:0005871">
    <property type="term" value="C:kinesin complex"/>
    <property type="evidence" value="ECO:0007669"/>
    <property type="project" value="InterPro"/>
</dbReference>
<comment type="similarity">
    <text evidence="2">Belongs to the kinesin light chain family.</text>
</comment>
<feature type="domain" description="CHAT" evidence="12">
    <location>
        <begin position="544"/>
        <end position="885"/>
    </location>
</feature>
<proteinExistence type="inferred from homology"/>
<keyword evidence="6 10" id="KW-0802">TPR repeat</keyword>
<keyword evidence="5" id="KW-0677">Repeat</keyword>
<evidence type="ECO:0000313" key="14">
    <source>
        <dbReference type="Proteomes" id="UP000001351"/>
    </source>
</evidence>
<sequence>MRQAFTWMMVALLCHTAEAVSGEREPQHPLMEAQAAYDKAIALYEAGQYGAALTQGEQALALAESVLDGSGDPAVANSLDLLGILHGLQGEFVEAEPLHQRALALREEVLGQSDPDVAASLTNLANLYYAQASYAQAEPLYLRALAIREGLLGQHHPDVAASLNNLANLYYAQRVPAQAESLHQRALAIWEEALGKNHPHVAQSLNNLANLYYSQGLYRRAEPLYARALKIREAALGKGHPDVAASLNNLASLYDAQGFYTRAEPLLQRARTIWESAFSQNHPNMVPTLNNLAQFHVAQHRLADAVSLFTQAFSISERRLRQEALSFSEARLTRFLEQLRADEELLYSLLRAYPENEDVRRLVLSVVLLLKGRSAGELANTSHAVYRSLGPLDRRIFEQLRELRSQLATLVLQGPRAYPVEDYQQRLDALAVQDDALEADLAQRSAPLRALTALPALSKIVHQVAMTLPQDGALVEFIAYTERSLLVKPGTPRPETAPHPRYLALVLLPNAHIRALDLGPAEPIDRAASGLRDALARRDAAFLASAQTLYRLAFQPLLPLPGDPHRLFLSPDGQLGLVPFAALHDGRQFLIDAYDFIYLTSGKDLLPRSQAETSHGEVVVLADPDFRAPFPTLPSFPEDALPLVPRSLAAERFFYTPRAELAERPWVPLPGTRQEAQAIQRLLPAAQVFLGPEATKQRLLHMPTPAVLHIATHGFFLEDVPLPEDSRAVGHFGALDERSPAHHAPDPLLRSGLLLVERKTQAAPSSGTPLPPLGIAWVTALELAGLDLWGTQLVVLSACDTGRGDVKLGQGVYGLRRAFVVAGAETVVMSLWTVNDETTRTLMEAYYRALLAGQGRATALREAMRELRLTQPHPHYWAPFIAMGRNTPLRLPAPRPRDSPGSGRSLQSQTSGQPPEIGAIHPQLAGR</sequence>
<evidence type="ECO:0000256" key="9">
    <source>
        <dbReference type="ARBA" id="ARBA00023212"/>
    </source>
</evidence>
<name>E3FCJ9_STIAD</name>
<dbReference type="GO" id="GO:0019894">
    <property type="term" value="F:kinesin binding"/>
    <property type="evidence" value="ECO:0007669"/>
    <property type="project" value="TreeGrafter"/>
</dbReference>
<keyword evidence="7" id="KW-0175">Coiled coil</keyword>
<organism evidence="13 14">
    <name type="scientific">Stigmatella aurantiaca (strain DW4/3-1)</name>
    <dbReference type="NCBI Taxonomy" id="378806"/>
    <lineage>
        <taxon>Bacteria</taxon>
        <taxon>Pseudomonadati</taxon>
        <taxon>Myxococcota</taxon>
        <taxon>Myxococcia</taxon>
        <taxon>Myxococcales</taxon>
        <taxon>Cystobacterineae</taxon>
        <taxon>Archangiaceae</taxon>
        <taxon>Stigmatella</taxon>
    </lineage>
</organism>
<dbReference type="Pfam" id="PF13176">
    <property type="entry name" value="TPR_7"/>
    <property type="match status" value="1"/>
</dbReference>
<dbReference type="SUPFAM" id="SSF48452">
    <property type="entry name" value="TPR-like"/>
    <property type="match status" value="2"/>
</dbReference>
<dbReference type="HOGENOM" id="CLU_002404_1_0_7"/>
<dbReference type="eggNOG" id="COG0457">
    <property type="taxonomic scope" value="Bacteria"/>
</dbReference>
<dbReference type="InterPro" id="IPR011990">
    <property type="entry name" value="TPR-like_helical_dom_sf"/>
</dbReference>
<evidence type="ECO:0000259" key="12">
    <source>
        <dbReference type="Pfam" id="PF12770"/>
    </source>
</evidence>
<dbReference type="InterPro" id="IPR019734">
    <property type="entry name" value="TPR_rpt"/>
</dbReference>
<evidence type="ECO:0000256" key="5">
    <source>
        <dbReference type="ARBA" id="ARBA00022737"/>
    </source>
</evidence>
<evidence type="ECO:0000256" key="11">
    <source>
        <dbReference type="SAM" id="MobiDB-lite"/>
    </source>
</evidence>
<evidence type="ECO:0000256" key="7">
    <source>
        <dbReference type="ARBA" id="ARBA00023054"/>
    </source>
</evidence>
<keyword evidence="14" id="KW-1185">Reference proteome</keyword>
<dbReference type="EMBL" id="CP002271">
    <property type="protein sequence ID" value="ADO71308.1"/>
    <property type="molecule type" value="Genomic_DNA"/>
</dbReference>
<dbReference type="InterPro" id="IPR024983">
    <property type="entry name" value="CHAT_dom"/>
</dbReference>